<dbReference type="SUPFAM" id="SSF52418">
    <property type="entry name" value="Nucleoside phosphorylase/phosphoribosyltransferase catalytic domain"/>
    <property type="match status" value="1"/>
</dbReference>
<evidence type="ECO:0000313" key="12">
    <source>
        <dbReference type="EMBL" id="SJZ83903.1"/>
    </source>
</evidence>
<evidence type="ECO:0000256" key="1">
    <source>
        <dbReference type="ARBA" id="ARBA00004907"/>
    </source>
</evidence>
<feature type="domain" description="Glycosyl transferase family 3 N-terminal" evidence="11">
    <location>
        <begin position="4"/>
        <end position="65"/>
    </location>
</feature>
<dbReference type="PANTHER" id="PTHR43285:SF2">
    <property type="entry name" value="ANTHRANILATE PHOSPHORIBOSYLTRANSFERASE"/>
    <property type="match status" value="1"/>
</dbReference>
<dbReference type="GO" id="GO:0000287">
    <property type="term" value="F:magnesium ion binding"/>
    <property type="evidence" value="ECO:0007669"/>
    <property type="project" value="UniProtKB-UniRule"/>
</dbReference>
<feature type="binding site" evidence="9">
    <location>
        <position position="118"/>
    </location>
    <ligand>
        <name>anthranilate</name>
        <dbReference type="ChEBI" id="CHEBI:16567"/>
        <label>1</label>
    </ligand>
</feature>
<evidence type="ECO:0000313" key="13">
    <source>
        <dbReference type="Proteomes" id="UP000196365"/>
    </source>
</evidence>
<dbReference type="GO" id="GO:0004048">
    <property type="term" value="F:anthranilate phosphoribosyltransferase activity"/>
    <property type="evidence" value="ECO:0007669"/>
    <property type="project" value="UniProtKB-UniRule"/>
</dbReference>
<proteinExistence type="inferred from homology"/>
<evidence type="ECO:0000256" key="8">
    <source>
        <dbReference type="ARBA" id="ARBA00061188"/>
    </source>
</evidence>
<feature type="binding site" evidence="9">
    <location>
        <position position="99"/>
    </location>
    <ligand>
        <name>Mg(2+)</name>
        <dbReference type="ChEBI" id="CHEBI:18420"/>
        <label>1</label>
    </ligand>
</feature>
<feature type="binding site" evidence="9">
    <location>
        <position position="95"/>
    </location>
    <ligand>
        <name>5-phospho-alpha-D-ribose 1-diphosphate</name>
        <dbReference type="ChEBI" id="CHEBI:58017"/>
    </ligand>
</feature>
<evidence type="ECO:0000256" key="6">
    <source>
        <dbReference type="ARBA" id="ARBA00023141"/>
    </source>
</evidence>
<keyword evidence="9" id="KW-0460">Magnesium</keyword>
<dbReference type="InterPro" id="IPR017459">
    <property type="entry name" value="Glycosyl_Trfase_fam3_N_dom"/>
</dbReference>
<dbReference type="FunFam" id="3.40.1030.10:FF:000002">
    <property type="entry name" value="Anthranilate phosphoribosyltransferase"/>
    <property type="match status" value="1"/>
</dbReference>
<feature type="binding site" evidence="9">
    <location>
        <position position="173"/>
    </location>
    <ligand>
        <name>anthranilate</name>
        <dbReference type="ChEBI" id="CHEBI:16567"/>
        <label>2</label>
    </ligand>
</feature>
<dbReference type="InterPro" id="IPR035902">
    <property type="entry name" value="Nuc_phospho_transferase"/>
</dbReference>
<dbReference type="InterPro" id="IPR036320">
    <property type="entry name" value="Glycosyl_Trfase_fam3_N_dom_sf"/>
</dbReference>
<keyword evidence="9" id="KW-0479">Metal-binding</keyword>
<dbReference type="InterPro" id="IPR005940">
    <property type="entry name" value="Anthranilate_Pribosyl_Tfrase"/>
</dbReference>
<evidence type="ECO:0000259" key="10">
    <source>
        <dbReference type="Pfam" id="PF00591"/>
    </source>
</evidence>
<feature type="binding site" evidence="9">
    <location>
        <position position="232"/>
    </location>
    <ligand>
        <name>Mg(2+)</name>
        <dbReference type="ChEBI" id="CHEBI:18420"/>
        <label>2</label>
    </ligand>
</feature>
<feature type="binding site" evidence="9">
    <location>
        <position position="233"/>
    </location>
    <ligand>
        <name>Mg(2+)</name>
        <dbReference type="ChEBI" id="CHEBI:18420"/>
        <label>2</label>
    </ligand>
</feature>
<dbReference type="Pfam" id="PF02885">
    <property type="entry name" value="Glycos_trans_3N"/>
    <property type="match status" value="1"/>
</dbReference>
<evidence type="ECO:0000256" key="4">
    <source>
        <dbReference type="ARBA" id="ARBA00022679"/>
    </source>
</evidence>
<dbReference type="GO" id="GO:0000162">
    <property type="term" value="P:L-tryptophan biosynthetic process"/>
    <property type="evidence" value="ECO:0007669"/>
    <property type="project" value="UniProtKB-UniRule"/>
</dbReference>
<dbReference type="Gene3D" id="3.40.1030.10">
    <property type="entry name" value="Nucleoside phosphorylase/phosphoribosyltransferase catalytic domain"/>
    <property type="match status" value="1"/>
</dbReference>
<dbReference type="Proteomes" id="UP000196365">
    <property type="component" value="Unassembled WGS sequence"/>
</dbReference>
<reference evidence="12 13" key="1">
    <citation type="submission" date="2017-02" db="EMBL/GenBank/DDBJ databases">
        <authorList>
            <person name="Peterson S.W."/>
        </authorList>
    </citation>
    <scope>NUCLEOTIDE SEQUENCE [LARGE SCALE GENOMIC DNA]</scope>
    <source>
        <strain evidence="12 13">DSM 15102</strain>
    </source>
</reference>
<keyword evidence="5 9" id="KW-0822">Tryptophan biosynthesis</keyword>
<accession>A0A1T4NXD9</accession>
<feature type="binding site" evidence="9">
    <location>
        <position position="87"/>
    </location>
    <ligand>
        <name>anthranilate</name>
        <dbReference type="ChEBI" id="CHEBI:16567"/>
        <label>1</label>
    </ligand>
</feature>
<dbReference type="EC" id="2.4.2.18" evidence="9"/>
<keyword evidence="13" id="KW-1185">Reference proteome</keyword>
<comment type="similarity">
    <text evidence="8">In the C-terminal section; belongs to the anthranilate phosphoribosyltransferase family.</text>
</comment>
<evidence type="ECO:0000256" key="5">
    <source>
        <dbReference type="ARBA" id="ARBA00022822"/>
    </source>
</evidence>
<keyword evidence="3 9" id="KW-0328">Glycosyltransferase</keyword>
<feature type="binding site" evidence="9">
    <location>
        <begin position="115"/>
        <end position="123"/>
    </location>
    <ligand>
        <name>5-phospho-alpha-D-ribose 1-diphosphate</name>
        <dbReference type="ChEBI" id="CHEBI:58017"/>
    </ligand>
</feature>
<comment type="catalytic activity">
    <reaction evidence="7 9">
        <text>N-(5-phospho-beta-D-ribosyl)anthranilate + diphosphate = 5-phospho-alpha-D-ribose 1-diphosphate + anthranilate</text>
        <dbReference type="Rhea" id="RHEA:11768"/>
        <dbReference type="ChEBI" id="CHEBI:16567"/>
        <dbReference type="ChEBI" id="CHEBI:18277"/>
        <dbReference type="ChEBI" id="CHEBI:33019"/>
        <dbReference type="ChEBI" id="CHEBI:58017"/>
        <dbReference type="EC" id="2.4.2.18"/>
    </reaction>
</comment>
<dbReference type="HAMAP" id="MF_00211">
    <property type="entry name" value="TrpD"/>
    <property type="match status" value="1"/>
</dbReference>
<dbReference type="SUPFAM" id="SSF47648">
    <property type="entry name" value="Nucleoside phosphorylase/phosphoribosyltransferase N-terminal domain"/>
    <property type="match status" value="1"/>
</dbReference>
<comment type="function">
    <text evidence="9">Catalyzes the transfer of the phosphoribosyl group of 5-phosphorylribose-1-pyrophosphate (PRPP) to anthranilate to yield N-(5'-phosphoribosyl)-anthranilate (PRA).</text>
</comment>
<feature type="binding site" evidence="9">
    <location>
        <position position="127"/>
    </location>
    <ligand>
        <name>5-phospho-alpha-D-ribose 1-diphosphate</name>
        <dbReference type="ChEBI" id="CHEBI:58017"/>
    </ligand>
</feature>
<comment type="pathway">
    <text evidence="1 9">Amino-acid biosynthesis; L-tryptophan biosynthesis; L-tryptophan from chorismate: step 2/5.</text>
</comment>
<sequence>MLEQAIKKIVLREHLTLEEAKITMDEIMLGQCKPSQIAAFLIGLRMKGESIDEIIGCVYSMKENAKNFSLEVERNSKNVLFPIDTCGTGGDESNTFNISTTAAIIAAAAGIKVAKHGNKAVSSKSGSADVLDALGVKIDLESCYLEQCLQQTNMAFLFAQKYHPAMKNVAEIRKELGTKTIFNLLGPLMNPADIKGQVLGVYDKNITHLLGEVLLKLGRERALVVHGNDGMDEITITTKTTVTEVKNGKVYDYTIDPLEYGIPLCTKQEIQGGDAKENATIILEILKGKKGPKRDIVVLNAAAALYVGNAVEDFQEGILLAQELIDSQKAYHKLQQIIQFSKGEVA</sequence>
<keyword evidence="6 9" id="KW-0057">Aromatic amino acid biosynthesis</keyword>
<dbReference type="OrthoDB" id="9806430at2"/>
<evidence type="ECO:0000256" key="9">
    <source>
        <dbReference type="HAMAP-Rule" id="MF_00211"/>
    </source>
</evidence>
<dbReference type="AlphaFoldDB" id="A0A1T4NXD9"/>
<protein>
    <recommendedName>
        <fullName evidence="9">Anthranilate phosphoribosyltransferase</fullName>
        <ecNumber evidence="9">2.4.2.18</ecNumber>
    </recommendedName>
</protein>
<evidence type="ECO:0000256" key="7">
    <source>
        <dbReference type="ARBA" id="ARBA00052328"/>
    </source>
</evidence>
<evidence type="ECO:0000256" key="2">
    <source>
        <dbReference type="ARBA" id="ARBA00022605"/>
    </source>
</evidence>
<feature type="binding site" evidence="9">
    <location>
        <position position="233"/>
    </location>
    <ligand>
        <name>Mg(2+)</name>
        <dbReference type="ChEBI" id="CHEBI:18420"/>
        <label>1</label>
    </ligand>
</feature>
<comment type="subunit">
    <text evidence="9">Homodimer.</text>
</comment>
<feature type="binding site" evidence="9">
    <location>
        <begin position="90"/>
        <end position="91"/>
    </location>
    <ligand>
        <name>5-phospho-alpha-D-ribose 1-diphosphate</name>
        <dbReference type="ChEBI" id="CHEBI:58017"/>
    </ligand>
</feature>
<dbReference type="RefSeq" id="WP_087679220.1">
    <property type="nucleotide sequence ID" value="NZ_FUWV01000013.1"/>
</dbReference>
<dbReference type="EMBL" id="FUWV01000013">
    <property type="protein sequence ID" value="SJZ83903.1"/>
    <property type="molecule type" value="Genomic_DNA"/>
</dbReference>
<feature type="binding site" evidence="9">
    <location>
        <position position="87"/>
    </location>
    <ligand>
        <name>5-phospho-alpha-D-ribose 1-diphosphate</name>
        <dbReference type="ChEBI" id="CHEBI:58017"/>
    </ligand>
</feature>
<gene>
    <name evidence="9" type="primary">trpD</name>
    <name evidence="12" type="ORF">SAMN02745973_01848</name>
</gene>
<evidence type="ECO:0000256" key="3">
    <source>
        <dbReference type="ARBA" id="ARBA00022676"/>
    </source>
</evidence>
<dbReference type="InterPro" id="IPR000312">
    <property type="entry name" value="Glycosyl_Trfase_fam3"/>
</dbReference>
<organism evidence="12 13">
    <name type="scientific">Garciella nitratireducens DSM 15102</name>
    <dbReference type="NCBI Taxonomy" id="1121911"/>
    <lineage>
        <taxon>Bacteria</taxon>
        <taxon>Bacillati</taxon>
        <taxon>Bacillota</taxon>
        <taxon>Clostridia</taxon>
        <taxon>Eubacteriales</taxon>
        <taxon>Eubacteriaceae</taxon>
        <taxon>Garciella</taxon>
    </lineage>
</organism>
<feature type="binding site" evidence="9">
    <location>
        <begin position="97"/>
        <end position="100"/>
    </location>
    <ligand>
        <name>5-phospho-alpha-D-ribose 1-diphosphate</name>
        <dbReference type="ChEBI" id="CHEBI:58017"/>
    </ligand>
</feature>
<dbReference type="UniPathway" id="UPA00035">
    <property type="reaction ID" value="UER00041"/>
</dbReference>
<keyword evidence="4 9" id="KW-0808">Transferase</keyword>
<keyword evidence="2 9" id="KW-0028">Amino-acid biosynthesis</keyword>
<evidence type="ECO:0000259" key="11">
    <source>
        <dbReference type="Pfam" id="PF02885"/>
    </source>
</evidence>
<dbReference type="GO" id="GO:0005829">
    <property type="term" value="C:cytosol"/>
    <property type="evidence" value="ECO:0007669"/>
    <property type="project" value="TreeGrafter"/>
</dbReference>
<dbReference type="Pfam" id="PF00591">
    <property type="entry name" value="Glycos_transf_3"/>
    <property type="match status" value="1"/>
</dbReference>
<dbReference type="Gene3D" id="1.20.970.10">
    <property type="entry name" value="Transferase, Pyrimidine Nucleoside Phosphorylase, Chain C"/>
    <property type="match status" value="1"/>
</dbReference>
<comment type="caution">
    <text evidence="9">Lacks conserved residue(s) required for the propagation of feature annotation.</text>
</comment>
<comment type="similarity">
    <text evidence="9">Belongs to the anthranilate phosphoribosyltransferase family.</text>
</comment>
<comment type="cofactor">
    <cofactor evidence="9">
        <name>Mg(2+)</name>
        <dbReference type="ChEBI" id="CHEBI:18420"/>
    </cofactor>
    <text evidence="9">Binds 2 magnesium ions per monomer.</text>
</comment>
<feature type="domain" description="Glycosyl transferase family 3" evidence="10">
    <location>
        <begin position="83"/>
        <end position="330"/>
    </location>
</feature>
<name>A0A1T4NXD9_9FIRM</name>
<dbReference type="NCBIfam" id="TIGR01245">
    <property type="entry name" value="trpD"/>
    <property type="match status" value="1"/>
</dbReference>
<dbReference type="PANTHER" id="PTHR43285">
    <property type="entry name" value="ANTHRANILATE PHOSPHORIBOSYLTRANSFERASE"/>
    <property type="match status" value="1"/>
</dbReference>